<dbReference type="AlphaFoldDB" id="A0AAV6U4V4"/>
<dbReference type="InterPro" id="IPR008949">
    <property type="entry name" value="Isoprenoid_synthase_dom_sf"/>
</dbReference>
<keyword evidence="2" id="KW-1185">Reference proteome</keyword>
<dbReference type="GO" id="GO:1990234">
    <property type="term" value="C:transferase complex"/>
    <property type="evidence" value="ECO:0007669"/>
    <property type="project" value="TreeGrafter"/>
</dbReference>
<protein>
    <submittedName>
        <fullName evidence="1">Uncharacterized protein</fullName>
    </submittedName>
</protein>
<dbReference type="GO" id="GO:0008299">
    <property type="term" value="P:isoprenoid biosynthetic process"/>
    <property type="evidence" value="ECO:0007669"/>
    <property type="project" value="TreeGrafter"/>
</dbReference>
<dbReference type="Proteomes" id="UP000827092">
    <property type="component" value="Unassembled WGS sequence"/>
</dbReference>
<dbReference type="PANTHER" id="PTHR12001">
    <property type="entry name" value="GERANYLGERANYL PYROPHOSPHATE SYNTHASE"/>
    <property type="match status" value="1"/>
</dbReference>
<dbReference type="SUPFAM" id="SSF48576">
    <property type="entry name" value="Terpenoid synthases"/>
    <property type="match status" value="1"/>
</dbReference>
<dbReference type="GO" id="GO:0004659">
    <property type="term" value="F:prenyltransferase activity"/>
    <property type="evidence" value="ECO:0007669"/>
    <property type="project" value="TreeGrafter"/>
</dbReference>
<dbReference type="GO" id="GO:0005739">
    <property type="term" value="C:mitochondrion"/>
    <property type="evidence" value="ECO:0007669"/>
    <property type="project" value="TreeGrafter"/>
</dbReference>
<sequence length="396" mass="45515">MLVTTKWLNIATLRRRTRLKFVYRKQSTLSLQVKLCEVPHVCKSEEWGSVVQESRAALMQNANRQRGNLATDIPSTQKVLKRLQETSRGNNYLVETFRQLLSNTECNNTEIRWPGLVTLLLSMGVGSPFLADDFVSRALEDVVWSSQVTLAEVVNLLYCKLLFQKENRRLETSMKKNKRTAKDVDVLVDAFFTSSALRMVSTLKNDKVLFLLSKVLESFAEKKSSRTDSHHFLIRNIHDWQRNTIYPQGLLLAAGCQSALELAGLEETSQDLAFRFGEYFTLAIKANGDLQQFWNYQRSHSSLINLSSFPIALHLTNHPETLEYLYSSDETLDNLNYNKLNTLLMNNAAMDEAKQQLEIYVQKAITILQEFPCFKNVEIIELLFKLTKTLENIDKK</sequence>
<reference evidence="1 2" key="1">
    <citation type="journal article" date="2022" name="Nat. Ecol. Evol.">
        <title>A masculinizing supergene underlies an exaggerated male reproductive morph in a spider.</title>
        <authorList>
            <person name="Hendrickx F."/>
            <person name="De Corte Z."/>
            <person name="Sonet G."/>
            <person name="Van Belleghem S.M."/>
            <person name="Kostlbacher S."/>
            <person name="Vangestel C."/>
        </authorList>
    </citation>
    <scope>NUCLEOTIDE SEQUENCE [LARGE SCALE GENOMIC DNA]</scope>
    <source>
        <strain evidence="1">W744_W776</strain>
    </source>
</reference>
<name>A0AAV6U4V4_9ARAC</name>
<gene>
    <name evidence="1" type="ORF">JTE90_005460</name>
</gene>
<dbReference type="EMBL" id="JAFNEN010000649">
    <property type="protein sequence ID" value="KAG8179104.1"/>
    <property type="molecule type" value="Genomic_DNA"/>
</dbReference>
<organism evidence="1 2">
    <name type="scientific">Oedothorax gibbosus</name>
    <dbReference type="NCBI Taxonomy" id="931172"/>
    <lineage>
        <taxon>Eukaryota</taxon>
        <taxon>Metazoa</taxon>
        <taxon>Ecdysozoa</taxon>
        <taxon>Arthropoda</taxon>
        <taxon>Chelicerata</taxon>
        <taxon>Arachnida</taxon>
        <taxon>Araneae</taxon>
        <taxon>Araneomorphae</taxon>
        <taxon>Entelegynae</taxon>
        <taxon>Araneoidea</taxon>
        <taxon>Linyphiidae</taxon>
        <taxon>Erigoninae</taxon>
        <taxon>Oedothorax</taxon>
    </lineage>
</organism>
<accession>A0AAV6U4V4</accession>
<proteinExistence type="predicted"/>
<dbReference type="PANTHER" id="PTHR12001:SF55">
    <property type="entry name" value="ALL TRANS-POLYPRENYL-DIPHOSPHATE SYNTHASE PDSS2"/>
    <property type="match status" value="1"/>
</dbReference>
<comment type="caution">
    <text evidence="1">The sequence shown here is derived from an EMBL/GenBank/DDBJ whole genome shotgun (WGS) entry which is preliminary data.</text>
</comment>
<dbReference type="Gene3D" id="1.10.600.10">
    <property type="entry name" value="Farnesyl Diphosphate Synthase"/>
    <property type="match status" value="1"/>
</dbReference>
<evidence type="ECO:0000313" key="2">
    <source>
        <dbReference type="Proteomes" id="UP000827092"/>
    </source>
</evidence>
<evidence type="ECO:0000313" key="1">
    <source>
        <dbReference type="EMBL" id="KAG8179104.1"/>
    </source>
</evidence>
<dbReference type="GO" id="GO:0006744">
    <property type="term" value="P:ubiquinone biosynthetic process"/>
    <property type="evidence" value="ECO:0007669"/>
    <property type="project" value="TreeGrafter"/>
</dbReference>